<dbReference type="GO" id="GO:0055088">
    <property type="term" value="P:lipid homeostasis"/>
    <property type="evidence" value="ECO:0007669"/>
    <property type="project" value="TreeGrafter"/>
</dbReference>
<dbReference type="GeneID" id="19189727"/>
<sequence length="88" mass="10119">MSNLWRQKFDKQNRFYMPRAERFQILGYYCQTELGHGSNYEESSPWPLSTGIATSFTIYSPTLSGTKYWIGAAGVWATHGIVVVRHII</sequence>
<dbReference type="PANTHER" id="PTHR10909">
    <property type="entry name" value="ELECTRON TRANSPORT OXIDOREDUCTASE"/>
    <property type="match status" value="1"/>
</dbReference>
<dbReference type="PANTHER" id="PTHR10909:SF250">
    <property type="entry name" value="PEROXISOMAL ACYL-COENZYME A OXIDASE 1"/>
    <property type="match status" value="1"/>
</dbReference>
<organism evidence="1 2">
    <name type="scientific">Cladophialophora psammophila CBS 110553</name>
    <dbReference type="NCBI Taxonomy" id="1182543"/>
    <lineage>
        <taxon>Eukaryota</taxon>
        <taxon>Fungi</taxon>
        <taxon>Dikarya</taxon>
        <taxon>Ascomycota</taxon>
        <taxon>Pezizomycotina</taxon>
        <taxon>Eurotiomycetes</taxon>
        <taxon>Chaetothyriomycetidae</taxon>
        <taxon>Chaetothyriales</taxon>
        <taxon>Herpotrichiellaceae</taxon>
        <taxon>Cladophialophora</taxon>
    </lineage>
</organism>
<reference evidence="1 2" key="1">
    <citation type="submission" date="2013-03" db="EMBL/GenBank/DDBJ databases">
        <title>The Genome Sequence of Cladophialophora psammophila CBS 110553.</title>
        <authorList>
            <consortium name="The Broad Institute Genomics Platform"/>
            <person name="Cuomo C."/>
            <person name="de Hoog S."/>
            <person name="Gorbushina A."/>
            <person name="Walker B."/>
            <person name="Young S.K."/>
            <person name="Zeng Q."/>
            <person name="Gargeya S."/>
            <person name="Fitzgerald M."/>
            <person name="Haas B."/>
            <person name="Abouelleil A."/>
            <person name="Allen A.W."/>
            <person name="Alvarado L."/>
            <person name="Arachchi H.M."/>
            <person name="Berlin A.M."/>
            <person name="Chapman S.B."/>
            <person name="Gainer-Dewar J."/>
            <person name="Goldberg J."/>
            <person name="Griggs A."/>
            <person name="Gujja S."/>
            <person name="Hansen M."/>
            <person name="Howarth C."/>
            <person name="Imamovic A."/>
            <person name="Ireland A."/>
            <person name="Larimer J."/>
            <person name="McCowan C."/>
            <person name="Murphy C."/>
            <person name="Pearson M."/>
            <person name="Poon T.W."/>
            <person name="Priest M."/>
            <person name="Roberts A."/>
            <person name="Saif S."/>
            <person name="Shea T."/>
            <person name="Sisk P."/>
            <person name="Sykes S."/>
            <person name="Wortman J."/>
            <person name="Nusbaum C."/>
            <person name="Birren B."/>
        </authorList>
    </citation>
    <scope>NUCLEOTIDE SEQUENCE [LARGE SCALE GENOMIC DNA]</scope>
    <source>
        <strain evidence="1 2">CBS 110553</strain>
    </source>
</reference>
<evidence type="ECO:0000313" key="1">
    <source>
        <dbReference type="EMBL" id="EXJ72502.1"/>
    </source>
</evidence>
<name>W9WWC1_9EURO</name>
<protein>
    <recommendedName>
        <fullName evidence="3">Acyl-CoA oxidase</fullName>
    </recommendedName>
</protein>
<accession>W9WWC1</accession>
<dbReference type="InterPro" id="IPR009100">
    <property type="entry name" value="AcylCoA_DH/oxidase_NM_dom_sf"/>
</dbReference>
<comment type="caution">
    <text evidence="1">The sequence shown here is derived from an EMBL/GenBank/DDBJ whole genome shotgun (WGS) entry which is preliminary data.</text>
</comment>
<dbReference type="RefSeq" id="XP_007743800.1">
    <property type="nucleotide sequence ID" value="XM_007745610.1"/>
</dbReference>
<dbReference type="InterPro" id="IPR046373">
    <property type="entry name" value="Acyl-CoA_Oxase/DH_mid-dom_sf"/>
</dbReference>
<dbReference type="GO" id="GO:0033540">
    <property type="term" value="P:fatty acid beta-oxidation using acyl-CoA oxidase"/>
    <property type="evidence" value="ECO:0007669"/>
    <property type="project" value="TreeGrafter"/>
</dbReference>
<dbReference type="Proteomes" id="UP000019471">
    <property type="component" value="Unassembled WGS sequence"/>
</dbReference>
<dbReference type="Gene3D" id="2.40.110.10">
    <property type="entry name" value="Butyryl-CoA Dehydrogenase, subunit A, domain 2"/>
    <property type="match status" value="1"/>
</dbReference>
<dbReference type="OrthoDB" id="538336at2759"/>
<dbReference type="InterPro" id="IPR012258">
    <property type="entry name" value="Acyl-CoA_oxidase"/>
</dbReference>
<evidence type="ECO:0008006" key="3">
    <source>
        <dbReference type="Google" id="ProtNLM"/>
    </source>
</evidence>
<dbReference type="eggNOG" id="KOG0136">
    <property type="taxonomic scope" value="Eukaryota"/>
</dbReference>
<gene>
    <name evidence="1" type="ORF">A1O5_05007</name>
</gene>
<evidence type="ECO:0000313" key="2">
    <source>
        <dbReference type="Proteomes" id="UP000019471"/>
    </source>
</evidence>
<dbReference type="GO" id="GO:0005504">
    <property type="term" value="F:fatty acid binding"/>
    <property type="evidence" value="ECO:0007669"/>
    <property type="project" value="TreeGrafter"/>
</dbReference>
<dbReference type="GO" id="GO:0005777">
    <property type="term" value="C:peroxisome"/>
    <property type="evidence" value="ECO:0007669"/>
    <property type="project" value="InterPro"/>
</dbReference>
<dbReference type="HOGENOM" id="CLU_2468884_0_0_1"/>
<proteinExistence type="predicted"/>
<keyword evidence="2" id="KW-1185">Reference proteome</keyword>
<dbReference type="GO" id="GO:0003997">
    <property type="term" value="F:acyl-CoA oxidase activity"/>
    <property type="evidence" value="ECO:0007669"/>
    <property type="project" value="InterPro"/>
</dbReference>
<dbReference type="STRING" id="1182543.W9WWC1"/>
<dbReference type="AlphaFoldDB" id="W9WWC1"/>
<dbReference type="SUPFAM" id="SSF56645">
    <property type="entry name" value="Acyl-CoA dehydrogenase NM domain-like"/>
    <property type="match status" value="1"/>
</dbReference>
<dbReference type="EMBL" id="AMGX01000006">
    <property type="protein sequence ID" value="EXJ72502.1"/>
    <property type="molecule type" value="Genomic_DNA"/>
</dbReference>
<dbReference type="GO" id="GO:0071949">
    <property type="term" value="F:FAD binding"/>
    <property type="evidence" value="ECO:0007669"/>
    <property type="project" value="InterPro"/>
</dbReference>